<dbReference type="InterPro" id="IPR036047">
    <property type="entry name" value="F-box-like_dom_sf"/>
</dbReference>
<evidence type="ECO:0000313" key="2">
    <source>
        <dbReference type="EMBL" id="KAK6525238.1"/>
    </source>
</evidence>
<sequence>MTDQPPLQVLQIPEILELIFHNLTPLDLLGSCRGVCRVWRDIIATSWLVRHYAVTGLHSDELLSSTIQLTPAATSILSSFWLKVGYLNCARGMHEPENREEFVQKLYEIYASFQYPLKTVSLFKPRPTQPNNLDYYKTRVQERRTSPYYHGIREFEKLFSEENELLLQDQYPNVHIARALCQMAMFFDFRGFAGYPDQWDPLQVGDFVSPQRVCLDVEFPTVTGDKLGEGKRIRREGREVIVQKQVAHVDVLFHFGGRVSM</sequence>
<feature type="domain" description="F-box" evidence="1">
    <location>
        <begin position="13"/>
        <end position="51"/>
    </location>
</feature>
<dbReference type="Gene3D" id="1.20.1280.50">
    <property type="match status" value="1"/>
</dbReference>
<dbReference type="InterPro" id="IPR001810">
    <property type="entry name" value="F-box_dom"/>
</dbReference>
<evidence type="ECO:0000259" key="1">
    <source>
        <dbReference type="Pfam" id="PF12937"/>
    </source>
</evidence>
<name>A0AAV9WSZ7_9PEZI</name>
<reference evidence="2 3" key="1">
    <citation type="submission" date="2019-10" db="EMBL/GenBank/DDBJ databases">
        <authorList>
            <person name="Palmer J.M."/>
        </authorList>
    </citation>
    <scope>NUCLEOTIDE SEQUENCE [LARGE SCALE GENOMIC DNA]</scope>
    <source>
        <strain evidence="2 3">TWF694</strain>
    </source>
</reference>
<dbReference type="SUPFAM" id="SSF81383">
    <property type="entry name" value="F-box domain"/>
    <property type="match status" value="1"/>
</dbReference>
<evidence type="ECO:0000313" key="3">
    <source>
        <dbReference type="Proteomes" id="UP001365542"/>
    </source>
</evidence>
<dbReference type="Pfam" id="PF12937">
    <property type="entry name" value="F-box-like"/>
    <property type="match status" value="1"/>
</dbReference>
<keyword evidence="3" id="KW-1185">Reference proteome</keyword>
<gene>
    <name evidence="2" type="ORF">TWF694_005384</name>
</gene>
<dbReference type="Proteomes" id="UP001365542">
    <property type="component" value="Unassembled WGS sequence"/>
</dbReference>
<proteinExistence type="predicted"/>
<protein>
    <recommendedName>
        <fullName evidence="1">F-box domain-containing protein</fullName>
    </recommendedName>
</protein>
<accession>A0AAV9WSZ7</accession>
<dbReference type="AlphaFoldDB" id="A0AAV9WSZ7"/>
<organism evidence="2 3">
    <name type="scientific">Orbilia ellipsospora</name>
    <dbReference type="NCBI Taxonomy" id="2528407"/>
    <lineage>
        <taxon>Eukaryota</taxon>
        <taxon>Fungi</taxon>
        <taxon>Dikarya</taxon>
        <taxon>Ascomycota</taxon>
        <taxon>Pezizomycotina</taxon>
        <taxon>Orbiliomycetes</taxon>
        <taxon>Orbiliales</taxon>
        <taxon>Orbiliaceae</taxon>
        <taxon>Orbilia</taxon>
    </lineage>
</organism>
<dbReference type="EMBL" id="JAVHJO010000017">
    <property type="protein sequence ID" value="KAK6525238.1"/>
    <property type="molecule type" value="Genomic_DNA"/>
</dbReference>
<comment type="caution">
    <text evidence="2">The sequence shown here is derived from an EMBL/GenBank/DDBJ whole genome shotgun (WGS) entry which is preliminary data.</text>
</comment>